<dbReference type="EMBL" id="NBCO01000039">
    <property type="protein sequence ID" value="ORC85013.1"/>
    <property type="molecule type" value="Genomic_DNA"/>
</dbReference>
<accession>A0A1X0NKM1</accession>
<gene>
    <name evidence="1" type="ORF">TM35_000391870</name>
</gene>
<dbReference type="OrthoDB" id="272526at2759"/>
<dbReference type="Proteomes" id="UP000192257">
    <property type="component" value="Unassembled WGS sequence"/>
</dbReference>
<proteinExistence type="predicted"/>
<sequence length="209" mass="22540">MPPPVVAVRKFVFKHELPPDYVLDDIMDEDHSNKKYSPADEETVSAERTVPVVEITAQVLSFGARSFWVHLSETRVSSDAPPPVFGPCAVAIAGISADVTSTAIIDDVPLPLQSQQQQQQESGYGAPNPQTVFAQSLAQRLARRLQKMCGTAVTVYVACGLTGEKMELLGTPAGCSFDVTMRFGAAVFQHVLELIREELLPADGTALSP</sequence>
<comment type="caution">
    <text evidence="1">The sequence shown here is derived from an EMBL/GenBank/DDBJ whole genome shotgun (WGS) entry which is preliminary data.</text>
</comment>
<keyword evidence="2" id="KW-1185">Reference proteome</keyword>
<organism evidence="1 2">
    <name type="scientific">Trypanosoma theileri</name>
    <dbReference type="NCBI Taxonomy" id="67003"/>
    <lineage>
        <taxon>Eukaryota</taxon>
        <taxon>Discoba</taxon>
        <taxon>Euglenozoa</taxon>
        <taxon>Kinetoplastea</taxon>
        <taxon>Metakinetoplastina</taxon>
        <taxon>Trypanosomatida</taxon>
        <taxon>Trypanosomatidae</taxon>
        <taxon>Trypanosoma</taxon>
    </lineage>
</organism>
<reference evidence="1 2" key="1">
    <citation type="submission" date="2017-03" db="EMBL/GenBank/DDBJ databases">
        <title>An alternative strategy for trypanosome survival in the mammalian bloodstream revealed through genome and transcriptome analysis of the ubiquitous bovine parasite Trypanosoma (Megatrypanum) theileri.</title>
        <authorList>
            <person name="Kelly S."/>
            <person name="Ivens A."/>
            <person name="Mott A."/>
            <person name="O'Neill E."/>
            <person name="Emms D."/>
            <person name="Macleod O."/>
            <person name="Voorheis P."/>
            <person name="Matthews J."/>
            <person name="Matthews K."/>
            <person name="Carrington M."/>
        </authorList>
    </citation>
    <scope>NUCLEOTIDE SEQUENCE [LARGE SCALE GENOMIC DNA]</scope>
    <source>
        <strain evidence="1">Edinburgh</strain>
    </source>
</reference>
<dbReference type="GeneID" id="39989483"/>
<evidence type="ECO:0008006" key="3">
    <source>
        <dbReference type="Google" id="ProtNLM"/>
    </source>
</evidence>
<protein>
    <recommendedName>
        <fullName evidence="3">Proteasome assembly chaperone 3</fullName>
    </recommendedName>
</protein>
<dbReference type="VEuPathDB" id="TriTrypDB:TM35_000391870"/>
<name>A0A1X0NKM1_9TRYP</name>
<dbReference type="RefSeq" id="XP_028879079.1">
    <property type="nucleotide sequence ID" value="XM_029029703.1"/>
</dbReference>
<evidence type="ECO:0000313" key="2">
    <source>
        <dbReference type="Proteomes" id="UP000192257"/>
    </source>
</evidence>
<evidence type="ECO:0000313" key="1">
    <source>
        <dbReference type="EMBL" id="ORC85013.1"/>
    </source>
</evidence>
<dbReference type="AlphaFoldDB" id="A0A1X0NKM1"/>